<proteinExistence type="predicted"/>
<name>A0A0E9QR76_ANGAN</name>
<evidence type="ECO:0000313" key="1">
    <source>
        <dbReference type="EMBL" id="JAH19329.1"/>
    </source>
</evidence>
<protein>
    <submittedName>
        <fullName evidence="1">Uncharacterized protein</fullName>
    </submittedName>
</protein>
<reference evidence="1" key="1">
    <citation type="submission" date="2014-11" db="EMBL/GenBank/DDBJ databases">
        <authorList>
            <person name="Amaro Gonzalez C."/>
        </authorList>
    </citation>
    <scope>NUCLEOTIDE SEQUENCE</scope>
</reference>
<sequence length="15" mass="1766">MGFCTHCLSLAWHYP</sequence>
<reference evidence="1" key="2">
    <citation type="journal article" date="2015" name="Fish Shellfish Immunol.">
        <title>Early steps in the European eel (Anguilla anguilla)-Vibrio vulnificus interaction in the gills: Role of the RtxA13 toxin.</title>
        <authorList>
            <person name="Callol A."/>
            <person name="Pajuelo D."/>
            <person name="Ebbesson L."/>
            <person name="Teles M."/>
            <person name="MacKenzie S."/>
            <person name="Amaro C."/>
        </authorList>
    </citation>
    <scope>NUCLEOTIDE SEQUENCE</scope>
</reference>
<accession>A0A0E9QR76</accession>
<dbReference type="EMBL" id="GBXM01089248">
    <property type="protein sequence ID" value="JAH19329.1"/>
    <property type="molecule type" value="Transcribed_RNA"/>
</dbReference>
<organism evidence="1">
    <name type="scientific">Anguilla anguilla</name>
    <name type="common">European freshwater eel</name>
    <name type="synonym">Muraena anguilla</name>
    <dbReference type="NCBI Taxonomy" id="7936"/>
    <lineage>
        <taxon>Eukaryota</taxon>
        <taxon>Metazoa</taxon>
        <taxon>Chordata</taxon>
        <taxon>Craniata</taxon>
        <taxon>Vertebrata</taxon>
        <taxon>Euteleostomi</taxon>
        <taxon>Actinopterygii</taxon>
        <taxon>Neopterygii</taxon>
        <taxon>Teleostei</taxon>
        <taxon>Anguilliformes</taxon>
        <taxon>Anguillidae</taxon>
        <taxon>Anguilla</taxon>
    </lineage>
</organism>